<dbReference type="InParanoid" id="A0A1Y1XUS6"/>
<dbReference type="InterPro" id="IPR029058">
    <property type="entry name" value="AB_hydrolase_fold"/>
</dbReference>
<evidence type="ECO:0000256" key="9">
    <source>
        <dbReference type="ARBA" id="ARBA00022801"/>
    </source>
</evidence>
<comment type="subcellular location">
    <subcellularLocation>
        <location evidence="3">Endosome</location>
        <location evidence="3">Multivesicular body membrane</location>
        <topology evidence="3">Single-pass type II membrane protein</topology>
    </subcellularLocation>
    <subcellularLocation>
        <location evidence="2">Prevacuolar compartment membrane</location>
        <topology evidence="2">Single-pass type II membrane protein</topology>
    </subcellularLocation>
</comment>
<name>A0A1Y1XUS6_9FUNG</name>
<evidence type="ECO:0000256" key="16">
    <source>
        <dbReference type="ARBA" id="ARBA00023180"/>
    </source>
</evidence>
<dbReference type="GO" id="GO:0006660">
    <property type="term" value="P:phosphatidylserine catabolic process"/>
    <property type="evidence" value="ECO:0007669"/>
    <property type="project" value="TreeGrafter"/>
</dbReference>
<dbReference type="Proteomes" id="UP000193498">
    <property type="component" value="Unassembled WGS sequence"/>
</dbReference>
<keyword evidence="16" id="KW-0325">Glycoprotein</keyword>
<dbReference type="FunCoup" id="A0A1Y1XUS6">
    <property type="interactions" value="100"/>
</dbReference>
<evidence type="ECO:0000256" key="10">
    <source>
        <dbReference type="ARBA" id="ARBA00022963"/>
    </source>
</evidence>
<gene>
    <name evidence="18" type="ORF">K493DRAFT_326261</name>
</gene>
<keyword evidence="7" id="KW-0812">Transmembrane</keyword>
<comment type="catalytic activity">
    <reaction evidence="1">
        <text>a triacylglycerol + H2O = a diacylglycerol + a fatty acid + H(+)</text>
        <dbReference type="Rhea" id="RHEA:12044"/>
        <dbReference type="ChEBI" id="CHEBI:15377"/>
        <dbReference type="ChEBI" id="CHEBI:15378"/>
        <dbReference type="ChEBI" id="CHEBI:17855"/>
        <dbReference type="ChEBI" id="CHEBI:18035"/>
        <dbReference type="ChEBI" id="CHEBI:28868"/>
        <dbReference type="EC" id="3.1.1.3"/>
    </reaction>
</comment>
<dbReference type="InterPro" id="IPR050805">
    <property type="entry name" value="ATG15_Lipase"/>
</dbReference>
<comment type="caution">
    <text evidence="18">The sequence shown here is derived from an EMBL/GenBank/DDBJ whole genome shotgun (WGS) entry which is preliminary data.</text>
</comment>
<evidence type="ECO:0000256" key="15">
    <source>
        <dbReference type="ARBA" id="ARBA00023136"/>
    </source>
</evidence>
<dbReference type="SUPFAM" id="SSF53474">
    <property type="entry name" value="alpha/beta-Hydrolases"/>
    <property type="match status" value="1"/>
</dbReference>
<keyword evidence="12" id="KW-1133">Transmembrane helix</keyword>
<reference evidence="18 19" key="1">
    <citation type="submission" date="2016-07" db="EMBL/GenBank/DDBJ databases">
        <title>Pervasive Adenine N6-methylation of Active Genes in Fungi.</title>
        <authorList>
            <consortium name="DOE Joint Genome Institute"/>
            <person name="Mondo S.J."/>
            <person name="Dannebaum R.O."/>
            <person name="Kuo R.C."/>
            <person name="Labutti K."/>
            <person name="Haridas S."/>
            <person name="Kuo A."/>
            <person name="Salamov A."/>
            <person name="Ahrendt S.R."/>
            <person name="Lipzen A."/>
            <person name="Sullivan W."/>
            <person name="Andreopoulos W.B."/>
            <person name="Clum A."/>
            <person name="Lindquist E."/>
            <person name="Daum C."/>
            <person name="Ramamoorthy G.K."/>
            <person name="Gryganskyi A."/>
            <person name="Culley D."/>
            <person name="Magnuson J.K."/>
            <person name="James T.Y."/>
            <person name="O'Malley M.A."/>
            <person name="Stajich J.E."/>
            <person name="Spatafora J.W."/>
            <person name="Visel A."/>
            <person name="Grigoriev I.V."/>
        </authorList>
    </citation>
    <scope>NUCLEOTIDE SEQUENCE [LARGE SCALE GENOMIC DNA]</scope>
    <source>
        <strain evidence="18 19">CBS 931.73</strain>
    </source>
</reference>
<proteinExistence type="inferred from homology"/>
<dbReference type="GO" id="GO:0046461">
    <property type="term" value="P:neutral lipid catabolic process"/>
    <property type="evidence" value="ECO:0007669"/>
    <property type="project" value="TreeGrafter"/>
</dbReference>
<evidence type="ECO:0000256" key="12">
    <source>
        <dbReference type="ARBA" id="ARBA00022989"/>
    </source>
</evidence>
<accession>A0A1Y1XUS6</accession>
<evidence type="ECO:0000256" key="6">
    <source>
        <dbReference type="ARBA" id="ARBA00013279"/>
    </source>
</evidence>
<keyword evidence="19" id="KW-1185">Reference proteome</keyword>
<dbReference type="EMBL" id="MCFE01000464">
    <property type="protein sequence ID" value="ORX89246.1"/>
    <property type="molecule type" value="Genomic_DNA"/>
</dbReference>
<evidence type="ECO:0000256" key="3">
    <source>
        <dbReference type="ARBA" id="ARBA00004343"/>
    </source>
</evidence>
<keyword evidence="13" id="KW-0072">Autophagy</keyword>
<dbReference type="GO" id="GO:0005775">
    <property type="term" value="C:vacuolar lumen"/>
    <property type="evidence" value="ECO:0007669"/>
    <property type="project" value="TreeGrafter"/>
</dbReference>
<dbReference type="STRING" id="1314790.A0A1Y1XUS6"/>
<dbReference type="CDD" id="cd00519">
    <property type="entry name" value="Lipase_3"/>
    <property type="match status" value="1"/>
</dbReference>
<dbReference type="PANTHER" id="PTHR47175">
    <property type="entry name" value="LIPASE ATG15-RELATED"/>
    <property type="match status" value="1"/>
</dbReference>
<dbReference type="GO" id="GO:0034727">
    <property type="term" value="P:piecemeal microautophagy of the nucleus"/>
    <property type="evidence" value="ECO:0007669"/>
    <property type="project" value="TreeGrafter"/>
</dbReference>
<evidence type="ECO:0000256" key="17">
    <source>
        <dbReference type="ARBA" id="ARBA00029828"/>
    </source>
</evidence>
<keyword evidence="14" id="KW-0443">Lipid metabolism</keyword>
<keyword evidence="15" id="KW-0472">Membrane</keyword>
<dbReference type="EC" id="3.1.1.3" evidence="6"/>
<dbReference type="PANTHER" id="PTHR47175:SF2">
    <property type="entry name" value="LIPASE ATG15-RELATED"/>
    <property type="match status" value="1"/>
</dbReference>
<dbReference type="Pfam" id="PF26363">
    <property type="entry name" value="Phospholipase-like"/>
    <property type="match status" value="1"/>
</dbReference>
<dbReference type="AlphaFoldDB" id="A0A1Y1XUS6"/>
<dbReference type="OrthoDB" id="58570at2759"/>
<evidence type="ECO:0000256" key="5">
    <source>
        <dbReference type="ARBA" id="ARBA00011137"/>
    </source>
</evidence>
<evidence type="ECO:0000256" key="1">
    <source>
        <dbReference type="ARBA" id="ARBA00001024"/>
    </source>
</evidence>
<evidence type="ECO:0000256" key="7">
    <source>
        <dbReference type="ARBA" id="ARBA00022692"/>
    </source>
</evidence>
<keyword evidence="9 18" id="KW-0378">Hydrolase</keyword>
<evidence type="ECO:0000256" key="8">
    <source>
        <dbReference type="ARBA" id="ARBA00022753"/>
    </source>
</evidence>
<sequence length="281" mass="31343">MTYNTYLAPKTSKWYDLGEQWQTNSSFGWEKDGLRGHVFGNEDNSTLVIAFKGTNAAFLWMGDGETSMQDKLNDNLLFSCCCGRVDPTWAPVCGCFMGSNTCNQTCVEESLTGRSLYYQAAMKLFYEVADMYPTSNIWFTGHSLGGSISALLGLTFGIPTVTFEAPGELMAAKRLHLPMPPGVDMSKVPIWHLGHNADPIYTGSCTGITSSCYFGGYAMESKCHTGKACVYDVISKFNWKQDIRSHRIETVIEKVLKPWDSVAHCEVEKDCVDCGLWRYHD</sequence>
<comment type="subunit">
    <text evidence="5">Binds to both phosphatidylinositol (PI) and phosphatidylinositol 3,5-bisphosphate (PIP2).</text>
</comment>
<keyword evidence="10" id="KW-0442">Lipid degradation</keyword>
<dbReference type="Gene3D" id="3.40.50.1820">
    <property type="entry name" value="alpha/beta hydrolase"/>
    <property type="match status" value="1"/>
</dbReference>
<dbReference type="GO" id="GO:0032585">
    <property type="term" value="C:multivesicular body membrane"/>
    <property type="evidence" value="ECO:0007669"/>
    <property type="project" value="UniProtKB-SubCell"/>
</dbReference>
<dbReference type="GO" id="GO:0034496">
    <property type="term" value="P:multivesicular body membrane disassembly"/>
    <property type="evidence" value="ECO:0007669"/>
    <property type="project" value="TreeGrafter"/>
</dbReference>
<evidence type="ECO:0000256" key="14">
    <source>
        <dbReference type="ARBA" id="ARBA00023098"/>
    </source>
</evidence>
<evidence type="ECO:0000256" key="2">
    <source>
        <dbReference type="ARBA" id="ARBA00004270"/>
    </source>
</evidence>
<dbReference type="GO" id="GO:0004620">
    <property type="term" value="F:phospholipase activity"/>
    <property type="evidence" value="ECO:0007669"/>
    <property type="project" value="TreeGrafter"/>
</dbReference>
<evidence type="ECO:0000313" key="19">
    <source>
        <dbReference type="Proteomes" id="UP000193498"/>
    </source>
</evidence>
<evidence type="ECO:0000256" key="13">
    <source>
        <dbReference type="ARBA" id="ARBA00023006"/>
    </source>
</evidence>
<keyword evidence="11" id="KW-0735">Signal-anchor</keyword>
<protein>
    <recommendedName>
        <fullName evidence="6">triacylglycerol lipase</fullName>
        <ecNumber evidence="6">3.1.1.3</ecNumber>
    </recommendedName>
    <alternativeName>
        <fullName evidence="17">Autophagy-related protein 15</fullName>
    </alternativeName>
</protein>
<evidence type="ECO:0000313" key="18">
    <source>
        <dbReference type="EMBL" id="ORX89246.1"/>
    </source>
</evidence>
<evidence type="ECO:0000256" key="4">
    <source>
        <dbReference type="ARBA" id="ARBA00010701"/>
    </source>
</evidence>
<organism evidence="18 19">
    <name type="scientific">Basidiobolus meristosporus CBS 931.73</name>
    <dbReference type="NCBI Taxonomy" id="1314790"/>
    <lineage>
        <taxon>Eukaryota</taxon>
        <taxon>Fungi</taxon>
        <taxon>Fungi incertae sedis</taxon>
        <taxon>Zoopagomycota</taxon>
        <taxon>Entomophthoromycotina</taxon>
        <taxon>Basidiobolomycetes</taxon>
        <taxon>Basidiobolales</taxon>
        <taxon>Basidiobolaceae</taxon>
        <taxon>Basidiobolus</taxon>
    </lineage>
</organism>
<dbReference type="GO" id="GO:0004806">
    <property type="term" value="F:triacylglycerol lipase activity"/>
    <property type="evidence" value="ECO:0007669"/>
    <property type="project" value="UniProtKB-EC"/>
</dbReference>
<comment type="similarity">
    <text evidence="4">Belongs to the AB hydrolase superfamily. Lipase family.</text>
</comment>
<evidence type="ECO:0000256" key="11">
    <source>
        <dbReference type="ARBA" id="ARBA00022968"/>
    </source>
</evidence>
<keyword evidence="8" id="KW-0967">Endosome</keyword>